<name>A0A427A694_ENSVE</name>
<evidence type="ECO:0000256" key="1">
    <source>
        <dbReference type="SAM" id="MobiDB-lite"/>
    </source>
</evidence>
<dbReference type="Proteomes" id="UP000287651">
    <property type="component" value="Unassembled WGS sequence"/>
</dbReference>
<organism evidence="2 3">
    <name type="scientific">Ensete ventricosum</name>
    <name type="common">Abyssinian banana</name>
    <name type="synonym">Musa ensete</name>
    <dbReference type="NCBI Taxonomy" id="4639"/>
    <lineage>
        <taxon>Eukaryota</taxon>
        <taxon>Viridiplantae</taxon>
        <taxon>Streptophyta</taxon>
        <taxon>Embryophyta</taxon>
        <taxon>Tracheophyta</taxon>
        <taxon>Spermatophyta</taxon>
        <taxon>Magnoliopsida</taxon>
        <taxon>Liliopsida</taxon>
        <taxon>Zingiberales</taxon>
        <taxon>Musaceae</taxon>
        <taxon>Ensete</taxon>
    </lineage>
</organism>
<dbReference type="AlphaFoldDB" id="A0A427A694"/>
<feature type="compositionally biased region" description="Basic and acidic residues" evidence="1">
    <location>
        <begin position="1"/>
        <end position="11"/>
    </location>
</feature>
<feature type="non-terminal residue" evidence="2">
    <location>
        <position position="1"/>
    </location>
</feature>
<feature type="region of interest" description="Disordered" evidence="1">
    <location>
        <begin position="1"/>
        <end position="32"/>
    </location>
</feature>
<gene>
    <name evidence="2" type="ORF">B296_00031093</name>
</gene>
<sequence>VGRDGNRRKPPPEGGGGAHGEPPPLKRFPKAERRWGHRPLECRLAAVRLTLPVGPARRHRNIWTPIGSAFGASLTA</sequence>
<dbReference type="EMBL" id="AMZH03003612">
    <property type="protein sequence ID" value="RRT71786.1"/>
    <property type="molecule type" value="Genomic_DNA"/>
</dbReference>
<comment type="caution">
    <text evidence="2">The sequence shown here is derived from an EMBL/GenBank/DDBJ whole genome shotgun (WGS) entry which is preliminary data.</text>
</comment>
<evidence type="ECO:0000313" key="3">
    <source>
        <dbReference type="Proteomes" id="UP000287651"/>
    </source>
</evidence>
<protein>
    <submittedName>
        <fullName evidence="2">Uncharacterized protein</fullName>
    </submittedName>
</protein>
<proteinExistence type="predicted"/>
<accession>A0A427A694</accession>
<reference evidence="2 3" key="1">
    <citation type="journal article" date="2014" name="Agronomy (Basel)">
        <title>A Draft Genome Sequence for Ensete ventricosum, the Drought-Tolerant Tree Against Hunger.</title>
        <authorList>
            <person name="Harrison J."/>
            <person name="Moore K.A."/>
            <person name="Paszkiewicz K."/>
            <person name="Jones T."/>
            <person name="Grant M."/>
            <person name="Ambacheew D."/>
            <person name="Muzemil S."/>
            <person name="Studholme D.J."/>
        </authorList>
    </citation>
    <scope>NUCLEOTIDE SEQUENCE [LARGE SCALE GENOMIC DNA]</scope>
</reference>
<evidence type="ECO:0000313" key="2">
    <source>
        <dbReference type="EMBL" id="RRT71786.1"/>
    </source>
</evidence>